<dbReference type="KEGG" id="pzu:PHZ_c2000"/>
<dbReference type="Pfam" id="PF00202">
    <property type="entry name" value="Aminotran_3"/>
    <property type="match status" value="1"/>
</dbReference>
<proteinExistence type="inferred from homology"/>
<dbReference type="RefSeq" id="WP_012522553.1">
    <property type="nucleotide sequence ID" value="NC_011144.1"/>
</dbReference>
<dbReference type="InterPro" id="IPR050103">
    <property type="entry name" value="Class-III_PLP-dep_AT"/>
</dbReference>
<dbReference type="GO" id="GO:0009448">
    <property type="term" value="P:gamma-aminobutyric acid metabolic process"/>
    <property type="evidence" value="ECO:0007669"/>
    <property type="project" value="InterPro"/>
</dbReference>
<evidence type="ECO:0000313" key="7">
    <source>
        <dbReference type="EMBL" id="ACG78411.1"/>
    </source>
</evidence>
<dbReference type="STRING" id="450851.PHZ_c2000"/>
<keyword evidence="8" id="KW-1185">Reference proteome</keyword>
<dbReference type="Proteomes" id="UP000001868">
    <property type="component" value="Chromosome"/>
</dbReference>
<dbReference type="SUPFAM" id="SSF53383">
    <property type="entry name" value="PLP-dependent transferases"/>
    <property type="match status" value="1"/>
</dbReference>
<evidence type="ECO:0000256" key="6">
    <source>
        <dbReference type="RuleBase" id="RU003560"/>
    </source>
</evidence>
<dbReference type="PIRSF" id="PIRSF000521">
    <property type="entry name" value="Transaminase_4ab_Lys_Orn"/>
    <property type="match status" value="1"/>
</dbReference>
<dbReference type="HOGENOM" id="CLU_016922_10_0_5"/>
<dbReference type="CDD" id="cd00610">
    <property type="entry name" value="OAT_like"/>
    <property type="match status" value="1"/>
</dbReference>
<dbReference type="InterPro" id="IPR049704">
    <property type="entry name" value="Aminotrans_3_PPA_site"/>
</dbReference>
<dbReference type="Gene3D" id="3.90.1150.10">
    <property type="entry name" value="Aspartate Aminotransferase, domain 1"/>
    <property type="match status" value="1"/>
</dbReference>
<protein>
    <submittedName>
        <fullName evidence="7">4-aminobutyrate aminotransferase</fullName>
    </submittedName>
</protein>
<dbReference type="GO" id="GO:0034386">
    <property type="term" value="F:4-aminobutyrate:2-oxoglutarate transaminase activity"/>
    <property type="evidence" value="ECO:0007669"/>
    <property type="project" value="InterPro"/>
</dbReference>
<dbReference type="AlphaFoldDB" id="B4RDM1"/>
<dbReference type="NCBIfam" id="TIGR00700">
    <property type="entry name" value="GABAtrnsam"/>
    <property type="match status" value="1"/>
</dbReference>
<evidence type="ECO:0000256" key="1">
    <source>
        <dbReference type="ARBA" id="ARBA00001933"/>
    </source>
</evidence>
<dbReference type="OrthoDB" id="9801834at2"/>
<dbReference type="InterPro" id="IPR005814">
    <property type="entry name" value="Aminotrans_3"/>
</dbReference>
<comment type="cofactor">
    <cofactor evidence="1">
        <name>pyridoxal 5'-phosphate</name>
        <dbReference type="ChEBI" id="CHEBI:597326"/>
    </cofactor>
</comment>
<reference evidence="7 8" key="1">
    <citation type="journal article" date="2008" name="BMC Genomics">
        <title>Complete genome of Phenylobacterium zucineum - a novel facultative intracellular bacterium isolated from human erythroleukemia cell line K562.</title>
        <authorList>
            <person name="Luo Y."/>
            <person name="Xu X."/>
            <person name="Ding Z."/>
            <person name="Liu Z."/>
            <person name="Zhang B."/>
            <person name="Yan Z."/>
            <person name="Sun J."/>
            <person name="Hu S."/>
            <person name="Hu X."/>
        </authorList>
    </citation>
    <scope>NUCLEOTIDE SEQUENCE [LARGE SCALE GENOMIC DNA]</scope>
    <source>
        <strain evidence="7 8">HLK1</strain>
    </source>
</reference>
<evidence type="ECO:0000256" key="5">
    <source>
        <dbReference type="ARBA" id="ARBA00022898"/>
    </source>
</evidence>
<dbReference type="InterPro" id="IPR015422">
    <property type="entry name" value="PyrdxlP-dep_Trfase_small"/>
</dbReference>
<sequence length="428" mass="44821">MSRNAELLSRRTAAVSRGVSTATPVFAARAENAEIWDADGRRYVDFAGGIAVLNVGHRHPKVIEAVRAQLDAYTHTAFQVMAYEPYIELAERLNALAPFKGPAKTLFFTTGAEAVENAVKIARVATGRTAVIAFTGAFHGRTMLTMGLTGKVAPYKKNFGPSPAELYHLPFPGSRAGVSVDDTLRALDLLFAADVAPDRVAAIIIEPVQGEGGFNPAPVELMTALRRVCDEHGILLIADEVQTGFARTGKMFGIEHYPVEPDLVPVAKSLAGGFPLSGVIGRADLMDVVDPGGLGGTYGGSPVACAAALAVLDVIAEEGLLERAGAIGSAMRRRLSAIAARNDVAPISEPRGPGAMVAFDMLKSRGGDEPDGAAAKAVVSRALDAGLVLLSCGRYGETIRLLVPLTVSDEVLAEGMDILEGALRDVAP</sequence>
<gene>
    <name evidence="7" type="ordered locus">PHZ_c2000</name>
</gene>
<dbReference type="GO" id="GO:0042802">
    <property type="term" value="F:identical protein binding"/>
    <property type="evidence" value="ECO:0007669"/>
    <property type="project" value="TreeGrafter"/>
</dbReference>
<organism evidence="7 8">
    <name type="scientific">Phenylobacterium zucineum (strain HLK1)</name>
    <dbReference type="NCBI Taxonomy" id="450851"/>
    <lineage>
        <taxon>Bacteria</taxon>
        <taxon>Pseudomonadati</taxon>
        <taxon>Pseudomonadota</taxon>
        <taxon>Alphaproteobacteria</taxon>
        <taxon>Caulobacterales</taxon>
        <taxon>Caulobacteraceae</taxon>
        <taxon>Phenylobacterium</taxon>
    </lineage>
</organism>
<dbReference type="PANTHER" id="PTHR11986">
    <property type="entry name" value="AMINOTRANSFERASE CLASS III"/>
    <property type="match status" value="1"/>
</dbReference>
<evidence type="ECO:0000256" key="3">
    <source>
        <dbReference type="ARBA" id="ARBA00022576"/>
    </source>
</evidence>
<dbReference type="InterPro" id="IPR015424">
    <property type="entry name" value="PyrdxlP-dep_Trfase"/>
</dbReference>
<keyword evidence="3 7" id="KW-0032">Aminotransferase</keyword>
<evidence type="ECO:0000256" key="4">
    <source>
        <dbReference type="ARBA" id="ARBA00022679"/>
    </source>
</evidence>
<dbReference type="InterPro" id="IPR015421">
    <property type="entry name" value="PyrdxlP-dep_Trfase_major"/>
</dbReference>
<accession>B4RDM1</accession>
<dbReference type="GO" id="GO:0030170">
    <property type="term" value="F:pyridoxal phosphate binding"/>
    <property type="evidence" value="ECO:0007669"/>
    <property type="project" value="InterPro"/>
</dbReference>
<keyword evidence="5 6" id="KW-0663">Pyridoxal phosphate</keyword>
<dbReference type="InterPro" id="IPR004632">
    <property type="entry name" value="4NH2But_aminotransferase_bac"/>
</dbReference>
<name>B4RDM1_PHEZH</name>
<dbReference type="EMBL" id="CP000747">
    <property type="protein sequence ID" value="ACG78411.1"/>
    <property type="molecule type" value="Genomic_DNA"/>
</dbReference>
<evidence type="ECO:0000256" key="2">
    <source>
        <dbReference type="ARBA" id="ARBA00008954"/>
    </source>
</evidence>
<dbReference type="FunFam" id="3.40.640.10:FF:000013">
    <property type="entry name" value="4-aminobutyrate aminotransferase"/>
    <property type="match status" value="1"/>
</dbReference>
<dbReference type="eggNOG" id="COG0160">
    <property type="taxonomic scope" value="Bacteria"/>
</dbReference>
<evidence type="ECO:0000313" key="8">
    <source>
        <dbReference type="Proteomes" id="UP000001868"/>
    </source>
</evidence>
<comment type="similarity">
    <text evidence="2 6">Belongs to the class-III pyridoxal-phosphate-dependent aminotransferase family.</text>
</comment>
<keyword evidence="4 7" id="KW-0808">Transferase</keyword>
<dbReference type="Gene3D" id="3.40.640.10">
    <property type="entry name" value="Type I PLP-dependent aspartate aminotransferase-like (Major domain)"/>
    <property type="match status" value="1"/>
</dbReference>
<dbReference type="PROSITE" id="PS00600">
    <property type="entry name" value="AA_TRANSFER_CLASS_3"/>
    <property type="match status" value="1"/>
</dbReference>